<dbReference type="EC" id="4.2.99.18" evidence="2"/>
<comment type="similarity">
    <text evidence="1">Belongs to the type-1 OGG1 family.</text>
</comment>
<evidence type="ECO:0000256" key="8">
    <source>
        <dbReference type="ARBA" id="ARBA00023295"/>
    </source>
</evidence>
<organism evidence="11 12">
    <name type="scientific">Anaerocolumna jejuensis DSM 15929</name>
    <dbReference type="NCBI Taxonomy" id="1121322"/>
    <lineage>
        <taxon>Bacteria</taxon>
        <taxon>Bacillati</taxon>
        <taxon>Bacillota</taxon>
        <taxon>Clostridia</taxon>
        <taxon>Lachnospirales</taxon>
        <taxon>Lachnospiraceae</taxon>
        <taxon>Anaerocolumna</taxon>
    </lineage>
</organism>
<name>A0A1M6JUH4_9FIRM</name>
<dbReference type="InterPro" id="IPR052054">
    <property type="entry name" value="Oxidative_DNA_repair_enzyme"/>
</dbReference>
<evidence type="ECO:0000256" key="5">
    <source>
        <dbReference type="ARBA" id="ARBA00023204"/>
    </source>
</evidence>
<dbReference type="GO" id="GO:0008534">
    <property type="term" value="F:oxidized purine nucleobase lesion DNA N-glycosylase activity"/>
    <property type="evidence" value="ECO:0007669"/>
    <property type="project" value="InterPro"/>
</dbReference>
<dbReference type="SMART" id="SM00478">
    <property type="entry name" value="ENDO3c"/>
    <property type="match status" value="1"/>
</dbReference>
<evidence type="ECO:0000256" key="7">
    <source>
        <dbReference type="ARBA" id="ARBA00023268"/>
    </source>
</evidence>
<evidence type="ECO:0000256" key="4">
    <source>
        <dbReference type="ARBA" id="ARBA00022801"/>
    </source>
</evidence>
<sequence>MIIENNNFILEHIAASGQCFRMNKTSGTEYSVIAKGRYLTLKQMEDKKVLLSCSEEEFMEYWSEYFDVAYDYDGIVSSLVTGEDEFLQKAASYGHGLRILRQELFEILITFIISQRKSIPAIKRCVEELCQRFGEKRTDAATNTAYYTFPSPEMLGRADKEALREAGLGYRDEYVRQTALAVREGDIDLNSLQTLGYEEAVKELMKLPGVGIKVANCVALYGLHQIDAFPVDVWIDRILKDVYQNSFDVAAYKGYAGIVQQYMFYYIRSL</sequence>
<evidence type="ECO:0000256" key="9">
    <source>
        <dbReference type="ARBA" id="ARBA00044632"/>
    </source>
</evidence>
<dbReference type="InterPro" id="IPR003265">
    <property type="entry name" value="HhH-GPD_domain"/>
</dbReference>
<dbReference type="Gene3D" id="1.10.340.30">
    <property type="entry name" value="Hypothetical protein, domain 2"/>
    <property type="match status" value="1"/>
</dbReference>
<gene>
    <name evidence="11" type="ORF">SAMN02745136_00207</name>
</gene>
<dbReference type="InterPro" id="IPR012904">
    <property type="entry name" value="OGG_N"/>
</dbReference>
<evidence type="ECO:0000313" key="12">
    <source>
        <dbReference type="Proteomes" id="UP000184386"/>
    </source>
</evidence>
<keyword evidence="5" id="KW-0234">DNA repair</keyword>
<evidence type="ECO:0000256" key="1">
    <source>
        <dbReference type="ARBA" id="ARBA00010679"/>
    </source>
</evidence>
<evidence type="ECO:0000313" key="11">
    <source>
        <dbReference type="EMBL" id="SHJ50260.1"/>
    </source>
</evidence>
<evidence type="ECO:0000256" key="6">
    <source>
        <dbReference type="ARBA" id="ARBA00023239"/>
    </source>
</evidence>
<accession>A0A1M6JUH4</accession>
<dbReference type="GO" id="GO:0006289">
    <property type="term" value="P:nucleotide-excision repair"/>
    <property type="evidence" value="ECO:0007669"/>
    <property type="project" value="InterPro"/>
</dbReference>
<proteinExistence type="inferred from homology"/>
<dbReference type="EMBL" id="FRAC01000006">
    <property type="protein sequence ID" value="SHJ50260.1"/>
    <property type="molecule type" value="Genomic_DNA"/>
</dbReference>
<dbReference type="GO" id="GO:0140078">
    <property type="term" value="F:class I DNA-(apurinic or apyrimidinic site) endonuclease activity"/>
    <property type="evidence" value="ECO:0007669"/>
    <property type="project" value="UniProtKB-EC"/>
</dbReference>
<dbReference type="Pfam" id="PF00730">
    <property type="entry name" value="HhH-GPD"/>
    <property type="match status" value="1"/>
</dbReference>
<dbReference type="InterPro" id="IPR011257">
    <property type="entry name" value="DNA_glycosylase"/>
</dbReference>
<keyword evidence="7" id="KW-0511">Multifunctional enzyme</keyword>
<dbReference type="Gene3D" id="3.30.310.260">
    <property type="match status" value="1"/>
</dbReference>
<dbReference type="SUPFAM" id="SSF48150">
    <property type="entry name" value="DNA-glycosylase"/>
    <property type="match status" value="1"/>
</dbReference>
<protein>
    <recommendedName>
        <fullName evidence="2">DNA-(apurinic or apyrimidinic site) lyase</fullName>
        <ecNumber evidence="2">4.2.99.18</ecNumber>
    </recommendedName>
</protein>
<dbReference type="AlphaFoldDB" id="A0A1M6JUH4"/>
<dbReference type="InterPro" id="IPR023170">
    <property type="entry name" value="HhH_base_excis_C"/>
</dbReference>
<dbReference type="STRING" id="1121322.SAMN02745136_00207"/>
<dbReference type="PANTHER" id="PTHR10242">
    <property type="entry name" value="8-OXOGUANINE DNA GLYCOSYLASE"/>
    <property type="match status" value="1"/>
</dbReference>
<comment type="catalytic activity">
    <reaction evidence="9">
        <text>2'-deoxyribonucleotide-(2'-deoxyribose 5'-phosphate)-2'-deoxyribonucleotide-DNA = a 3'-end 2'-deoxyribonucleotide-(2,3-dehydro-2,3-deoxyribose 5'-phosphate)-DNA + a 5'-end 5'-phospho-2'-deoxyribonucleoside-DNA + H(+)</text>
        <dbReference type="Rhea" id="RHEA:66592"/>
        <dbReference type="Rhea" id="RHEA-COMP:13180"/>
        <dbReference type="Rhea" id="RHEA-COMP:16897"/>
        <dbReference type="Rhea" id="RHEA-COMP:17067"/>
        <dbReference type="ChEBI" id="CHEBI:15378"/>
        <dbReference type="ChEBI" id="CHEBI:136412"/>
        <dbReference type="ChEBI" id="CHEBI:157695"/>
        <dbReference type="ChEBI" id="CHEBI:167181"/>
        <dbReference type="EC" id="4.2.99.18"/>
    </reaction>
</comment>
<dbReference type="GO" id="GO:0006284">
    <property type="term" value="P:base-excision repair"/>
    <property type="evidence" value="ECO:0007669"/>
    <property type="project" value="InterPro"/>
</dbReference>
<dbReference type="Proteomes" id="UP000184386">
    <property type="component" value="Unassembled WGS sequence"/>
</dbReference>
<dbReference type="OrthoDB" id="9798522at2"/>
<dbReference type="GO" id="GO:0003684">
    <property type="term" value="F:damaged DNA binding"/>
    <property type="evidence" value="ECO:0007669"/>
    <property type="project" value="InterPro"/>
</dbReference>
<evidence type="ECO:0000259" key="10">
    <source>
        <dbReference type="SMART" id="SM00478"/>
    </source>
</evidence>
<dbReference type="PANTHER" id="PTHR10242:SF2">
    <property type="entry name" value="N-GLYCOSYLASE_DNA LYASE"/>
    <property type="match status" value="1"/>
</dbReference>
<keyword evidence="4" id="KW-0378">Hydrolase</keyword>
<evidence type="ECO:0000256" key="2">
    <source>
        <dbReference type="ARBA" id="ARBA00012720"/>
    </source>
</evidence>
<evidence type="ECO:0000256" key="3">
    <source>
        <dbReference type="ARBA" id="ARBA00022763"/>
    </source>
</evidence>
<keyword evidence="6 11" id="KW-0456">Lyase</keyword>
<dbReference type="SUPFAM" id="SSF55945">
    <property type="entry name" value="TATA-box binding protein-like"/>
    <property type="match status" value="1"/>
</dbReference>
<feature type="domain" description="HhH-GPD" evidence="10">
    <location>
        <begin position="113"/>
        <end position="268"/>
    </location>
</feature>
<dbReference type="CDD" id="cd00056">
    <property type="entry name" value="ENDO3c"/>
    <property type="match status" value="1"/>
</dbReference>
<dbReference type="RefSeq" id="WP_073272010.1">
    <property type="nucleotide sequence ID" value="NZ_FRAC01000006.1"/>
</dbReference>
<keyword evidence="3" id="KW-0227">DNA damage</keyword>
<keyword evidence="8" id="KW-0326">Glycosidase</keyword>
<dbReference type="Gene3D" id="1.10.1670.10">
    <property type="entry name" value="Helix-hairpin-Helix base-excision DNA repair enzymes (C-terminal)"/>
    <property type="match status" value="1"/>
</dbReference>
<reference evidence="11 12" key="1">
    <citation type="submission" date="2016-11" db="EMBL/GenBank/DDBJ databases">
        <authorList>
            <person name="Jaros S."/>
            <person name="Januszkiewicz K."/>
            <person name="Wedrychowicz H."/>
        </authorList>
    </citation>
    <scope>NUCLEOTIDE SEQUENCE [LARGE SCALE GENOMIC DNA]</scope>
    <source>
        <strain evidence="11 12">DSM 15929</strain>
    </source>
</reference>
<keyword evidence="12" id="KW-1185">Reference proteome</keyword>
<dbReference type="Pfam" id="PF07934">
    <property type="entry name" value="OGG_N"/>
    <property type="match status" value="1"/>
</dbReference>